<proteinExistence type="inferred from homology"/>
<dbReference type="GO" id="GO:0005741">
    <property type="term" value="C:mitochondrial outer membrane"/>
    <property type="evidence" value="ECO:0007669"/>
    <property type="project" value="UniProtKB-SubCell"/>
</dbReference>
<dbReference type="PANTHER" id="PTHR21508:SF5">
    <property type="entry name" value="MITOGUARDIN"/>
    <property type="match status" value="1"/>
</dbReference>
<accession>A0AAV2RVY4</accession>
<protein>
    <submittedName>
        <fullName evidence="9">Uncharacterized protein</fullName>
    </submittedName>
</protein>
<organism evidence="9 10">
    <name type="scientific">Meganyctiphanes norvegica</name>
    <name type="common">Northern krill</name>
    <name type="synonym">Thysanopoda norvegica</name>
    <dbReference type="NCBI Taxonomy" id="48144"/>
    <lineage>
        <taxon>Eukaryota</taxon>
        <taxon>Metazoa</taxon>
        <taxon>Ecdysozoa</taxon>
        <taxon>Arthropoda</taxon>
        <taxon>Crustacea</taxon>
        <taxon>Multicrustacea</taxon>
        <taxon>Malacostraca</taxon>
        <taxon>Eumalacostraca</taxon>
        <taxon>Eucarida</taxon>
        <taxon>Euphausiacea</taxon>
        <taxon>Euphausiidae</taxon>
        <taxon>Meganyctiphanes</taxon>
    </lineage>
</organism>
<feature type="non-terminal residue" evidence="9">
    <location>
        <position position="362"/>
    </location>
</feature>
<feature type="transmembrane region" description="Helical" evidence="8">
    <location>
        <begin position="40"/>
        <end position="59"/>
    </location>
</feature>
<evidence type="ECO:0000256" key="7">
    <source>
        <dbReference type="ARBA" id="ARBA00023136"/>
    </source>
</evidence>
<evidence type="ECO:0000256" key="5">
    <source>
        <dbReference type="ARBA" id="ARBA00022989"/>
    </source>
</evidence>
<keyword evidence="5 8" id="KW-1133">Transmembrane helix</keyword>
<evidence type="ECO:0000256" key="1">
    <source>
        <dbReference type="ARBA" id="ARBA00004294"/>
    </source>
</evidence>
<dbReference type="EMBL" id="CAXKWB010032884">
    <property type="protein sequence ID" value="CAL4142060.1"/>
    <property type="molecule type" value="Genomic_DNA"/>
</dbReference>
<gene>
    <name evidence="9" type="ORF">MNOR_LOCUS28983</name>
</gene>
<keyword evidence="6" id="KW-0496">Mitochondrion</keyword>
<keyword evidence="3 8" id="KW-0812">Transmembrane</keyword>
<dbReference type="InterPro" id="IPR019392">
    <property type="entry name" value="Miga"/>
</dbReference>
<name>A0AAV2RVY4_MEGNR</name>
<comment type="caution">
    <text evidence="9">The sequence shown here is derived from an EMBL/GenBank/DDBJ whole genome shotgun (WGS) entry which is preliminary data.</text>
</comment>
<comment type="subcellular location">
    <subcellularLocation>
        <location evidence="1">Mitochondrion outer membrane</location>
    </subcellularLocation>
</comment>
<evidence type="ECO:0000256" key="6">
    <source>
        <dbReference type="ARBA" id="ARBA00023128"/>
    </source>
</evidence>
<evidence type="ECO:0000256" key="2">
    <source>
        <dbReference type="ARBA" id="ARBA00008969"/>
    </source>
</evidence>
<keyword evidence="7 8" id="KW-0472">Membrane</keyword>
<reference evidence="9 10" key="1">
    <citation type="submission" date="2024-05" db="EMBL/GenBank/DDBJ databases">
        <authorList>
            <person name="Wallberg A."/>
        </authorList>
    </citation>
    <scope>NUCLEOTIDE SEQUENCE [LARGE SCALE GENOMIC DNA]</scope>
</reference>
<evidence type="ECO:0000313" key="10">
    <source>
        <dbReference type="Proteomes" id="UP001497623"/>
    </source>
</evidence>
<evidence type="ECO:0000256" key="8">
    <source>
        <dbReference type="SAM" id="Phobius"/>
    </source>
</evidence>
<dbReference type="AlphaFoldDB" id="A0AAV2RVY4"/>
<dbReference type="Pfam" id="PF10265">
    <property type="entry name" value="Miga"/>
    <property type="match status" value="1"/>
</dbReference>
<comment type="similarity">
    <text evidence="2">Belongs to the mitoguardin family.</text>
</comment>
<evidence type="ECO:0000313" key="9">
    <source>
        <dbReference type="EMBL" id="CAL4142060.1"/>
    </source>
</evidence>
<evidence type="ECO:0000256" key="4">
    <source>
        <dbReference type="ARBA" id="ARBA00022787"/>
    </source>
</evidence>
<dbReference type="PANTHER" id="PTHR21508">
    <property type="entry name" value="MITOGUARDIN"/>
    <property type="match status" value="1"/>
</dbReference>
<dbReference type="GO" id="GO:0008053">
    <property type="term" value="P:mitochondrial fusion"/>
    <property type="evidence" value="ECO:0007669"/>
    <property type="project" value="InterPro"/>
</dbReference>
<keyword evidence="4" id="KW-1000">Mitochondrion outer membrane</keyword>
<keyword evidence="10" id="KW-1185">Reference proteome</keyword>
<sequence>MDEIKLVPQVQRPLIKLPSSLLTPTAFSQFLNDLSRPQKVVIISVGVGITCIAVAARYFRRRRRIIRKSALTRTNDPNRAFRKNKPITIRSPSGEIHCLGGNISPGFHRQVRQSSISISSDRMSVVSGSTITQAPTSSEVGQHLAPHQYGVMGMEALETATGYWEDALAAYSAGVRGGIALTSAEEAEFTALLQRVIDDAYSLQDQCEHLFLHQHSVLFRSCSVTPVPSEIAEELRERRTTITSATSYESFVSASGDIADLRDLEEFDETQYPLYLDALKKHENGGIPYRDVRTERVNCGNDVEYICKLHCIRLACSLIFGDESTRLWFIDAGRQVLADIVVKADKEAQDLICFKMSKTMLD</sequence>
<dbReference type="Proteomes" id="UP001497623">
    <property type="component" value="Unassembled WGS sequence"/>
</dbReference>
<evidence type="ECO:0000256" key="3">
    <source>
        <dbReference type="ARBA" id="ARBA00022692"/>
    </source>
</evidence>